<dbReference type="SUPFAM" id="SSF57256">
    <property type="entry name" value="Elafin-like"/>
    <property type="match status" value="1"/>
</dbReference>
<reference evidence="7" key="1">
    <citation type="submission" date="2017-03" db="EMBL/GenBank/DDBJ databases">
        <authorList>
            <person name="QRISCLOUD D."/>
        </authorList>
    </citation>
    <scope>NUCLEOTIDE SEQUENCE</scope>
</reference>
<evidence type="ECO:0000313" key="7">
    <source>
        <dbReference type="EMBL" id="SMD46824.1"/>
    </source>
</evidence>
<keyword evidence="3" id="KW-0964">Secreted</keyword>
<evidence type="ECO:0000256" key="5">
    <source>
        <dbReference type="ARBA" id="ARBA00022729"/>
    </source>
</evidence>
<reference evidence="7" key="2">
    <citation type="submission" date="2019-04" db="EMBL/GenBank/DDBJ databases">
        <title>Unravelling the molecular evolution of spider venoms.</title>
        <authorList>
            <person name="Pineda S."/>
        </authorList>
    </citation>
    <scope>NUCLEOTIDE SEQUENCE</scope>
</reference>
<proteinExistence type="predicted"/>
<evidence type="ECO:0000256" key="3">
    <source>
        <dbReference type="ARBA" id="ARBA00022525"/>
    </source>
</evidence>
<feature type="signal peptide" evidence="6">
    <location>
        <begin position="1"/>
        <end position="20"/>
    </location>
</feature>
<feature type="chain" id="PRO_5019730766" evidence="6">
    <location>
        <begin position="21"/>
        <end position="87"/>
    </location>
</feature>
<keyword evidence="5 6" id="KW-0732">Signal</keyword>
<evidence type="ECO:0000256" key="2">
    <source>
        <dbReference type="ARBA" id="ARBA00004613"/>
    </source>
</evidence>
<dbReference type="InterPro" id="IPR036645">
    <property type="entry name" value="Elafin-like_sf"/>
</dbReference>
<accession>A0A482Z7Y3</accession>
<comment type="function">
    <text evidence="1">Has antibacterial activity.</text>
</comment>
<name>A0A482Z7Y3_9ARAC</name>
<organism evidence="7">
    <name type="scientific">Lycosa sp. SGP-2016</name>
    <dbReference type="NCBI Taxonomy" id="1905177"/>
    <lineage>
        <taxon>Eukaryota</taxon>
        <taxon>Metazoa</taxon>
        <taxon>Ecdysozoa</taxon>
        <taxon>Arthropoda</taxon>
        <taxon>Chelicerata</taxon>
        <taxon>Arachnida</taxon>
        <taxon>Araneae</taxon>
        <taxon>Araneomorphae</taxon>
        <taxon>Entelegynae</taxon>
        <taxon>Lycosoidea</taxon>
        <taxon>Lycosidae</taxon>
        <taxon>Lycosa</taxon>
    </lineage>
</organism>
<dbReference type="AlphaFoldDB" id="A0A482Z7Y3"/>
<evidence type="ECO:0000256" key="1">
    <source>
        <dbReference type="ARBA" id="ARBA00002878"/>
    </source>
</evidence>
<evidence type="ECO:0000256" key="4">
    <source>
        <dbReference type="ARBA" id="ARBA00022656"/>
    </source>
</evidence>
<comment type="subcellular location">
    <subcellularLocation>
        <location evidence="2">Secreted</location>
    </subcellularLocation>
</comment>
<dbReference type="EMBL" id="HAGS01000194">
    <property type="protein sequence ID" value="SMD46824.1"/>
    <property type="molecule type" value="Transcribed_RNA"/>
</dbReference>
<dbReference type="GO" id="GO:0005576">
    <property type="term" value="C:extracellular region"/>
    <property type="evidence" value="ECO:0007669"/>
    <property type="project" value="UniProtKB-SubCell"/>
</dbReference>
<protein>
    <submittedName>
        <fullName evidence="7">U13-Lycotoxin-Lsp1e_1</fullName>
    </submittedName>
</protein>
<evidence type="ECO:0000256" key="6">
    <source>
        <dbReference type="SAM" id="SignalP"/>
    </source>
</evidence>
<keyword evidence="4" id="KW-0800">Toxin</keyword>
<dbReference type="GO" id="GO:0090729">
    <property type="term" value="F:toxin activity"/>
    <property type="evidence" value="ECO:0007669"/>
    <property type="project" value="UniProtKB-KW"/>
</dbReference>
<sequence>MNSKIFAVLFLLALLTCVLSDQYCPKSSLSPCKKMNIRNDCCKDEDCTGGSWCCKTPCGNFCKYPIDRPGGQRADGGENCKTGYVYL</sequence>